<dbReference type="InterPro" id="IPR000742">
    <property type="entry name" value="EGF"/>
</dbReference>
<dbReference type="InterPro" id="IPR018097">
    <property type="entry name" value="EGF_Ca-bd_CS"/>
</dbReference>
<dbReference type="InterPro" id="IPR013320">
    <property type="entry name" value="ConA-like_dom_sf"/>
</dbReference>
<comment type="function">
    <text evidence="1">Anticoagulant plasma protein; it is a cofactor to activated protein C in the degradation of coagulation factors Va and VIIIa. It helps to prevent coagulation and stimulating fibrinolysis.</text>
</comment>
<evidence type="ECO:0000256" key="17">
    <source>
        <dbReference type="PROSITE-ProRule" id="PRU00076"/>
    </source>
</evidence>
<dbReference type="PROSITE" id="PS50026">
    <property type="entry name" value="EGF_3"/>
    <property type="match status" value="2"/>
</dbReference>
<dbReference type="SMART" id="SM00181">
    <property type="entry name" value="EGF"/>
    <property type="match status" value="4"/>
</dbReference>
<dbReference type="GO" id="GO:0042730">
    <property type="term" value="P:fibrinolysis"/>
    <property type="evidence" value="ECO:0007669"/>
    <property type="project" value="UniProtKB-KW"/>
</dbReference>
<dbReference type="PROSITE" id="PS50998">
    <property type="entry name" value="GLA_2"/>
    <property type="match status" value="1"/>
</dbReference>
<feature type="disulfide bond" evidence="18">
    <location>
        <begin position="633"/>
        <end position="660"/>
    </location>
</feature>
<dbReference type="PRINTS" id="PR00001">
    <property type="entry name" value="GLABLOOD"/>
</dbReference>
<evidence type="ECO:0000256" key="1">
    <source>
        <dbReference type="ARBA" id="ARBA00002240"/>
    </source>
</evidence>
<evidence type="ECO:0000256" key="10">
    <source>
        <dbReference type="ARBA" id="ARBA00022837"/>
    </source>
</evidence>
<dbReference type="InterPro" id="IPR009030">
    <property type="entry name" value="Growth_fac_rcpt_cys_sf"/>
</dbReference>
<dbReference type="FunFam" id="2.60.120.200:FF:000077">
    <property type="entry name" value="vitamin K-dependent protein S"/>
    <property type="match status" value="1"/>
</dbReference>
<dbReference type="FunFam" id="2.10.25.10:FF:000631">
    <property type="entry name" value="Vitamin K-dependent protein S"/>
    <property type="match status" value="1"/>
</dbReference>
<name>A0A7J6A0N4_AMEME</name>
<evidence type="ECO:0000256" key="15">
    <source>
        <dbReference type="ARBA" id="ARBA00023278"/>
    </source>
</evidence>
<dbReference type="Pfam" id="PF07645">
    <property type="entry name" value="EGF_CA"/>
    <property type="match status" value="3"/>
</dbReference>
<dbReference type="Gene3D" id="4.10.740.10">
    <property type="entry name" value="Coagulation Factor IX"/>
    <property type="match status" value="1"/>
</dbReference>
<keyword evidence="16" id="KW-0280">Fibrinolysis</keyword>
<keyword evidence="15" id="KW-0379">Hydroxylation</keyword>
<dbReference type="PROSITE" id="PS00011">
    <property type="entry name" value="GLA_1"/>
    <property type="match status" value="1"/>
</dbReference>
<evidence type="ECO:0000313" key="23">
    <source>
        <dbReference type="EMBL" id="KAF4075038.1"/>
    </source>
</evidence>
<feature type="domain" description="Gla" evidence="22">
    <location>
        <begin position="42"/>
        <end position="88"/>
    </location>
</feature>
<dbReference type="InterPro" id="IPR017857">
    <property type="entry name" value="Coagulation_fac-like_Gla_dom"/>
</dbReference>
<dbReference type="Pfam" id="PF00594">
    <property type="entry name" value="Gla"/>
    <property type="match status" value="1"/>
</dbReference>
<evidence type="ECO:0000256" key="19">
    <source>
        <dbReference type="SAM" id="SignalP"/>
    </source>
</evidence>
<feature type="domain" description="EGF-like" evidence="21">
    <location>
        <begin position="117"/>
        <end position="155"/>
    </location>
</feature>
<dbReference type="Pfam" id="PF00054">
    <property type="entry name" value="Laminin_G_1"/>
    <property type="match status" value="1"/>
</dbReference>
<keyword evidence="9" id="KW-0677">Repeat</keyword>
<dbReference type="FunFam" id="4.10.740.10:FF:000001">
    <property type="entry name" value="vitamin K-dependent protein S"/>
    <property type="match status" value="1"/>
</dbReference>
<dbReference type="InterPro" id="IPR001881">
    <property type="entry name" value="EGF-like_Ca-bd_dom"/>
</dbReference>
<evidence type="ECO:0000256" key="5">
    <source>
        <dbReference type="ARBA" id="ARBA00022525"/>
    </source>
</evidence>
<proteinExistence type="predicted"/>
<dbReference type="InterPro" id="IPR000152">
    <property type="entry name" value="EGF-type_Asp/Asn_hydroxyl_site"/>
</dbReference>
<evidence type="ECO:0000256" key="14">
    <source>
        <dbReference type="ARBA" id="ARBA00023180"/>
    </source>
</evidence>
<dbReference type="SUPFAM" id="SSF57184">
    <property type="entry name" value="Growth factor receptor domain"/>
    <property type="match status" value="1"/>
</dbReference>
<evidence type="ECO:0000256" key="13">
    <source>
        <dbReference type="ARBA" id="ARBA00023157"/>
    </source>
</evidence>
<evidence type="ECO:0000256" key="2">
    <source>
        <dbReference type="ARBA" id="ARBA00004613"/>
    </source>
</evidence>
<dbReference type="GO" id="GO:0005509">
    <property type="term" value="F:calcium ion binding"/>
    <property type="evidence" value="ECO:0007669"/>
    <property type="project" value="InterPro"/>
</dbReference>
<feature type="disulfide bond" evidence="17">
    <location>
        <begin position="126"/>
        <end position="143"/>
    </location>
</feature>
<comment type="caution">
    <text evidence="23">The sequence shown here is derived from an EMBL/GenBank/DDBJ whole genome shotgun (WGS) entry which is preliminary data.</text>
</comment>
<evidence type="ECO:0000256" key="6">
    <source>
        <dbReference type="ARBA" id="ARBA00022536"/>
    </source>
</evidence>
<evidence type="ECO:0000256" key="7">
    <source>
        <dbReference type="ARBA" id="ARBA00022685"/>
    </source>
</evidence>
<dbReference type="SMART" id="SM00282">
    <property type="entry name" value="LamG"/>
    <property type="match status" value="2"/>
</dbReference>
<dbReference type="Gene3D" id="2.10.25.10">
    <property type="entry name" value="Laminin"/>
    <property type="match status" value="4"/>
</dbReference>
<evidence type="ECO:0000259" key="20">
    <source>
        <dbReference type="PROSITE" id="PS50025"/>
    </source>
</evidence>
<dbReference type="FunFam" id="2.10.25.10:FF:000119">
    <property type="entry name" value="vitamin K-dependent protein S"/>
    <property type="match status" value="1"/>
</dbReference>
<dbReference type="AlphaFoldDB" id="A0A7J6A0N4"/>
<evidence type="ECO:0000256" key="16">
    <source>
        <dbReference type="ARBA" id="ARBA00023281"/>
    </source>
</evidence>
<keyword evidence="24" id="KW-1185">Reference proteome</keyword>
<keyword evidence="8" id="KW-0356">Hemostasis</keyword>
<dbReference type="Proteomes" id="UP000593565">
    <property type="component" value="Unassembled WGS sequence"/>
</dbReference>
<feature type="domain" description="EGF-like" evidence="21">
    <location>
        <begin position="199"/>
        <end position="241"/>
    </location>
</feature>
<protein>
    <recommendedName>
        <fullName evidence="3">Vitamin K-dependent protein S</fullName>
    </recommendedName>
</protein>
<sequence length="672" mass="75978">MWGLRVLWSGCVLSLLLLAALCHTHHFLLQNTASQFLTRHRRANAVLEELRNGNLERECVEESCSKEEAREIFENVPETEYFYPKYTECLVYYRVGIPSPNSGSGISQDFRNCVKEISDQCSPLPCYKEGYERCVDGQGAYTCVCKPGWKGLHCEEDIDECKDQDFLAGCKQGCQNTLGSFQCFCYSGYYLHDMTQCNDINECRLHPSQCKEPSRCVNTPGSYKCQCPTGYAYNSLSHECQDVDECEQDKCGGACVNTVGNYSCHCDGRERLKLAEDGRSCEKIPECLELYNHKHGEIFYLGEQFTGQPMIYLHFRFSENRKFAAEFDFRTFDPEGVMLYAESLDDSWFMLGLRSGRVEVQFKNQRSSKVTSGGKAINDGQWHVISVEELENSITVKISKEAVMSISNPGNLFMPVNGKLETKVYIADLPNRTNSIIKQINPRLDGCIRGWNLMNQWAYKVKEYIQGKESTYCFVHVEKGSYFSGAGMAQFNIDYNVDGHWRVDVMMSIRPSSSTGVLFALVSNDTIPLSVSVLSQEPNDAYLQVFLDNIPVVKLESLMLCYPERLEVEIHVSAHDLQISANSSTVSYTETEALRQALTKLNATMQQPVFTYIGGLPDLPLSSMPVSAYYHGCMEIRVNKQLLDFDEAVSKHNSIHSHSCPPVSPPESTSYH</sequence>
<dbReference type="InterPro" id="IPR001791">
    <property type="entry name" value="Laminin_G"/>
</dbReference>
<dbReference type="InterPro" id="IPR051145">
    <property type="entry name" value="GAS-SHBG-PROS"/>
</dbReference>
<dbReference type="PROSITE" id="PS50025">
    <property type="entry name" value="LAM_G_DOMAIN"/>
    <property type="match status" value="2"/>
</dbReference>
<dbReference type="SUPFAM" id="SSF49899">
    <property type="entry name" value="Concanavalin A-like lectins/glucanases"/>
    <property type="match status" value="2"/>
</dbReference>
<keyword evidence="14" id="KW-0325">Glycoprotein</keyword>
<keyword evidence="7" id="KW-0165">Cleavage on pair of basic residues</keyword>
<evidence type="ECO:0000313" key="24">
    <source>
        <dbReference type="Proteomes" id="UP000593565"/>
    </source>
</evidence>
<dbReference type="PROSITE" id="PS00022">
    <property type="entry name" value="EGF_1"/>
    <property type="match status" value="1"/>
</dbReference>
<evidence type="ECO:0000256" key="3">
    <source>
        <dbReference type="ARBA" id="ARBA00017875"/>
    </source>
</evidence>
<dbReference type="GO" id="GO:0005615">
    <property type="term" value="C:extracellular space"/>
    <property type="evidence" value="ECO:0007669"/>
    <property type="project" value="TreeGrafter"/>
</dbReference>
<dbReference type="Pfam" id="PF00008">
    <property type="entry name" value="EGF"/>
    <property type="match status" value="1"/>
</dbReference>
<dbReference type="PANTHER" id="PTHR24040">
    <property type="entry name" value="LAMININ G-LIKE DOMAIN-CONTAINING PROTEIN"/>
    <property type="match status" value="1"/>
</dbReference>
<dbReference type="SMART" id="SM00179">
    <property type="entry name" value="EGF_CA"/>
    <property type="match status" value="4"/>
</dbReference>
<evidence type="ECO:0000259" key="22">
    <source>
        <dbReference type="PROSITE" id="PS50998"/>
    </source>
</evidence>
<keyword evidence="19" id="KW-0732">Signal</keyword>
<evidence type="ECO:0000256" key="8">
    <source>
        <dbReference type="ARBA" id="ARBA00022696"/>
    </source>
</evidence>
<keyword evidence="5" id="KW-0964">Secreted</keyword>
<dbReference type="PROSITE" id="PS01187">
    <property type="entry name" value="EGF_CA"/>
    <property type="match status" value="2"/>
</dbReference>
<feature type="signal peptide" evidence="19">
    <location>
        <begin position="1"/>
        <end position="24"/>
    </location>
</feature>
<dbReference type="EMBL" id="JAAGNN010000021">
    <property type="protein sequence ID" value="KAF4075038.1"/>
    <property type="molecule type" value="Genomic_DNA"/>
</dbReference>
<evidence type="ECO:0000256" key="18">
    <source>
        <dbReference type="PROSITE-ProRule" id="PRU00122"/>
    </source>
</evidence>
<dbReference type="PANTHER" id="PTHR24040:SF0">
    <property type="entry name" value="VITAMIN K-DEPENDENT PROTEIN S"/>
    <property type="match status" value="1"/>
</dbReference>
<dbReference type="InterPro" id="IPR049883">
    <property type="entry name" value="NOTCH1_EGF-like"/>
</dbReference>
<keyword evidence="11" id="KW-0094">Blood coagulation</keyword>
<keyword evidence="10" id="KW-0106">Calcium</keyword>
<feature type="disulfide bond" evidence="17">
    <location>
        <begin position="145"/>
        <end position="154"/>
    </location>
</feature>
<keyword evidence="12" id="KW-0865">Zymogen</keyword>
<feature type="domain" description="Laminin G" evidence="20">
    <location>
        <begin position="480"/>
        <end position="660"/>
    </location>
</feature>
<dbReference type="SMART" id="SM00069">
    <property type="entry name" value="GLA"/>
    <property type="match status" value="1"/>
</dbReference>
<feature type="domain" description="Laminin G" evidence="20">
    <location>
        <begin position="302"/>
        <end position="473"/>
    </location>
</feature>
<dbReference type="InterPro" id="IPR035972">
    <property type="entry name" value="GLA-like_dom_SF"/>
</dbReference>
<keyword evidence="4" id="KW-0301">Gamma-carboxyglutamic acid</keyword>
<evidence type="ECO:0000256" key="4">
    <source>
        <dbReference type="ARBA" id="ARBA00022479"/>
    </source>
</evidence>
<organism evidence="23 24">
    <name type="scientific">Ameiurus melas</name>
    <name type="common">Black bullhead</name>
    <name type="synonym">Silurus melas</name>
    <dbReference type="NCBI Taxonomy" id="219545"/>
    <lineage>
        <taxon>Eukaryota</taxon>
        <taxon>Metazoa</taxon>
        <taxon>Chordata</taxon>
        <taxon>Craniata</taxon>
        <taxon>Vertebrata</taxon>
        <taxon>Euteleostomi</taxon>
        <taxon>Actinopterygii</taxon>
        <taxon>Neopterygii</taxon>
        <taxon>Teleostei</taxon>
        <taxon>Ostariophysi</taxon>
        <taxon>Siluriformes</taxon>
        <taxon>Ictaluridae</taxon>
        <taxon>Ameiurus</taxon>
    </lineage>
</organism>
<dbReference type="SUPFAM" id="SSF57630">
    <property type="entry name" value="GLA-domain"/>
    <property type="match status" value="1"/>
</dbReference>
<dbReference type="CDD" id="cd00110">
    <property type="entry name" value="LamG"/>
    <property type="match status" value="2"/>
</dbReference>
<evidence type="ECO:0000259" key="21">
    <source>
        <dbReference type="PROSITE" id="PS50026"/>
    </source>
</evidence>
<accession>A0A7J6A0N4</accession>
<keyword evidence="6 17" id="KW-0245">EGF-like domain</keyword>
<gene>
    <name evidence="23" type="ORF">AMELA_G00230160</name>
</gene>
<evidence type="ECO:0000256" key="11">
    <source>
        <dbReference type="ARBA" id="ARBA00023084"/>
    </source>
</evidence>
<comment type="caution">
    <text evidence="17">Lacks conserved residue(s) required for the propagation of feature annotation.</text>
</comment>
<dbReference type="Gene3D" id="2.60.120.200">
    <property type="match status" value="2"/>
</dbReference>
<dbReference type="CDD" id="cd00054">
    <property type="entry name" value="EGF_CA"/>
    <property type="match status" value="4"/>
</dbReference>
<reference evidence="23 24" key="1">
    <citation type="submission" date="2020-02" db="EMBL/GenBank/DDBJ databases">
        <title>A chromosome-scale genome assembly of the black bullhead catfish (Ameiurus melas).</title>
        <authorList>
            <person name="Wen M."/>
            <person name="Zham M."/>
            <person name="Cabau C."/>
            <person name="Klopp C."/>
            <person name="Donnadieu C."/>
            <person name="Roques C."/>
            <person name="Bouchez O."/>
            <person name="Lampietro C."/>
            <person name="Jouanno E."/>
            <person name="Herpin A."/>
            <person name="Louis A."/>
            <person name="Berthelot C."/>
            <person name="Parey E."/>
            <person name="Roest-Crollius H."/>
            <person name="Braasch I."/>
            <person name="Postlethwait J."/>
            <person name="Robinson-Rechavi M."/>
            <person name="Echchiki A."/>
            <person name="Begum T."/>
            <person name="Montfort J."/>
            <person name="Schartl M."/>
            <person name="Bobe J."/>
            <person name="Guiguen Y."/>
        </authorList>
    </citation>
    <scope>NUCLEOTIDE SEQUENCE [LARGE SCALE GENOMIC DNA]</scope>
    <source>
        <strain evidence="23">M_S1</strain>
        <tissue evidence="23">Blood</tissue>
    </source>
</reference>
<keyword evidence="13 17" id="KW-1015">Disulfide bond</keyword>
<feature type="chain" id="PRO_5029590844" description="Vitamin K-dependent protein S" evidence="19">
    <location>
        <begin position="25"/>
        <end position="672"/>
    </location>
</feature>
<evidence type="ECO:0000256" key="9">
    <source>
        <dbReference type="ARBA" id="ARBA00022737"/>
    </source>
</evidence>
<comment type="subcellular location">
    <subcellularLocation>
        <location evidence="2">Secreted</location>
    </subcellularLocation>
</comment>
<evidence type="ECO:0000256" key="12">
    <source>
        <dbReference type="ARBA" id="ARBA00023145"/>
    </source>
</evidence>
<dbReference type="PROSITE" id="PS00010">
    <property type="entry name" value="ASX_HYDROXYL"/>
    <property type="match status" value="3"/>
</dbReference>
<dbReference type="GO" id="GO:0007596">
    <property type="term" value="P:blood coagulation"/>
    <property type="evidence" value="ECO:0007669"/>
    <property type="project" value="UniProtKB-KW"/>
</dbReference>
<dbReference type="PROSITE" id="PS01186">
    <property type="entry name" value="EGF_2"/>
    <property type="match status" value="3"/>
</dbReference>
<dbReference type="InterPro" id="IPR000294">
    <property type="entry name" value="GLA_domain"/>
</dbReference>